<evidence type="ECO:0000313" key="3">
    <source>
        <dbReference type="Proteomes" id="UP000325313"/>
    </source>
</evidence>
<feature type="signal peptide" evidence="1">
    <location>
        <begin position="1"/>
        <end position="25"/>
    </location>
</feature>
<dbReference type="AlphaFoldDB" id="A0A5B0M8V9"/>
<gene>
    <name evidence="2" type="ORF">PGTUg99_022249</name>
</gene>
<sequence length="85" mass="9093">MQSVIAILASSILILLISGPSHVAAKRQICTDRGTSSAYCVQVKTGAPIVPKTRLDSDGMFPTFACPSDYFALCCVSRPIHSKHI</sequence>
<evidence type="ECO:0000256" key="1">
    <source>
        <dbReference type="SAM" id="SignalP"/>
    </source>
</evidence>
<protein>
    <submittedName>
        <fullName evidence="2">Uncharacterized protein</fullName>
    </submittedName>
</protein>
<name>A0A5B0M8V9_PUCGR</name>
<keyword evidence="1" id="KW-0732">Signal</keyword>
<evidence type="ECO:0000313" key="2">
    <source>
        <dbReference type="EMBL" id="KAA1072719.1"/>
    </source>
</evidence>
<comment type="caution">
    <text evidence="2">The sequence shown here is derived from an EMBL/GenBank/DDBJ whole genome shotgun (WGS) entry which is preliminary data.</text>
</comment>
<dbReference type="Proteomes" id="UP000325313">
    <property type="component" value="Unassembled WGS sequence"/>
</dbReference>
<feature type="chain" id="PRO_5022883538" evidence="1">
    <location>
        <begin position="26"/>
        <end position="85"/>
    </location>
</feature>
<reference evidence="2 3" key="1">
    <citation type="submission" date="2019-05" db="EMBL/GenBank/DDBJ databases">
        <title>Emergence of the Ug99 lineage of the wheat stem rust pathogen through somatic hybridization.</title>
        <authorList>
            <person name="Li F."/>
            <person name="Upadhyaya N.M."/>
            <person name="Sperschneider J."/>
            <person name="Matny O."/>
            <person name="Nguyen-Phuc H."/>
            <person name="Mago R."/>
            <person name="Raley C."/>
            <person name="Miller M.E."/>
            <person name="Silverstein K.A.T."/>
            <person name="Henningsen E."/>
            <person name="Hirsch C.D."/>
            <person name="Visser B."/>
            <person name="Pretorius Z.A."/>
            <person name="Steffenson B.J."/>
            <person name="Schwessinger B."/>
            <person name="Dodds P.N."/>
            <person name="Figueroa M."/>
        </authorList>
    </citation>
    <scope>NUCLEOTIDE SEQUENCE [LARGE SCALE GENOMIC DNA]</scope>
    <source>
        <strain evidence="2 3">Ug99</strain>
    </source>
</reference>
<accession>A0A5B0M8V9</accession>
<proteinExistence type="predicted"/>
<organism evidence="2 3">
    <name type="scientific">Puccinia graminis f. sp. tritici</name>
    <dbReference type="NCBI Taxonomy" id="56615"/>
    <lineage>
        <taxon>Eukaryota</taxon>
        <taxon>Fungi</taxon>
        <taxon>Dikarya</taxon>
        <taxon>Basidiomycota</taxon>
        <taxon>Pucciniomycotina</taxon>
        <taxon>Pucciniomycetes</taxon>
        <taxon>Pucciniales</taxon>
        <taxon>Pucciniaceae</taxon>
        <taxon>Puccinia</taxon>
    </lineage>
</organism>
<dbReference type="EMBL" id="VDEP01000477">
    <property type="protein sequence ID" value="KAA1072719.1"/>
    <property type="molecule type" value="Genomic_DNA"/>
</dbReference>